<dbReference type="PANTHER" id="PTHR34276:SF1">
    <property type="entry name" value="MINI-RIBONUCLEASE 3"/>
    <property type="match status" value="1"/>
</dbReference>
<dbReference type="InterPro" id="IPR036389">
    <property type="entry name" value="RNase_III_sf"/>
</dbReference>
<dbReference type="GO" id="GO:0004525">
    <property type="term" value="F:ribonuclease III activity"/>
    <property type="evidence" value="ECO:0007669"/>
    <property type="project" value="InterPro"/>
</dbReference>
<evidence type="ECO:0000313" key="3">
    <source>
        <dbReference type="EMBL" id="CCO15981.1"/>
    </source>
</evidence>
<dbReference type="OrthoDB" id="495795at2759"/>
<keyword evidence="4" id="KW-1185">Reference proteome</keyword>
<reference evidence="3 4" key="1">
    <citation type="submission" date="2011-10" db="EMBL/GenBank/DDBJ databases">
        <authorList>
            <person name="Genoscope - CEA"/>
        </authorList>
    </citation>
    <scope>NUCLEOTIDE SEQUENCE [LARGE SCALE GENOMIC DNA]</scope>
    <source>
        <strain evidence="3 4">RCC 1105</strain>
    </source>
</reference>
<feature type="compositionally biased region" description="Basic and acidic residues" evidence="1">
    <location>
        <begin position="1"/>
        <end position="10"/>
    </location>
</feature>
<dbReference type="RefSeq" id="XP_007513456.1">
    <property type="nucleotide sequence ID" value="XM_007513394.1"/>
</dbReference>
<gene>
    <name evidence="3" type="ORF">Bathy04g03640</name>
</gene>
<dbReference type="PANTHER" id="PTHR34276">
    <property type="entry name" value="MINI-RIBONUCLEASE 3"/>
    <property type="match status" value="1"/>
</dbReference>
<accession>K8EDB0</accession>
<dbReference type="AlphaFoldDB" id="K8EDB0"/>
<evidence type="ECO:0000256" key="1">
    <source>
        <dbReference type="SAM" id="MobiDB-lite"/>
    </source>
</evidence>
<dbReference type="EMBL" id="FO082275">
    <property type="protein sequence ID" value="CCO15981.1"/>
    <property type="molecule type" value="Genomic_DNA"/>
</dbReference>
<sequence length="195" mass="22391">MRDDSDDKNVFDAFSQMKTKKKKKEADDEETKTSSNWRPAPPDISSSAPREFSPISYALLGDSVWELFVRSYLFAPRSKPSTYDSKVKKLARAESQAYAYRKITEIQLTDEELDVCKWGRNADYSNVPKRLRGKKSQGGGHDIYRQASALEVILGWWMVTDDERLDEVLERVKTSGWLEDALTSVEYGSKEEEED</sequence>
<feature type="domain" description="RNase III" evidence="2">
    <location>
        <begin position="57"/>
        <end position="161"/>
    </location>
</feature>
<dbReference type="GO" id="GO:0006396">
    <property type="term" value="P:RNA processing"/>
    <property type="evidence" value="ECO:0007669"/>
    <property type="project" value="InterPro"/>
</dbReference>
<dbReference type="Gene3D" id="1.10.1520.10">
    <property type="entry name" value="Ribonuclease III domain"/>
    <property type="match status" value="1"/>
</dbReference>
<name>K8EDB0_9CHLO</name>
<dbReference type="Pfam" id="PF00636">
    <property type="entry name" value="Ribonuclease_3"/>
    <property type="match status" value="1"/>
</dbReference>
<dbReference type="STRING" id="41875.K8EDB0"/>
<dbReference type="GeneID" id="19016390"/>
<protein>
    <recommendedName>
        <fullName evidence="2">RNase III domain-containing protein</fullName>
    </recommendedName>
</protein>
<evidence type="ECO:0000259" key="2">
    <source>
        <dbReference type="Pfam" id="PF00636"/>
    </source>
</evidence>
<organism evidence="3 4">
    <name type="scientific">Bathycoccus prasinos</name>
    <dbReference type="NCBI Taxonomy" id="41875"/>
    <lineage>
        <taxon>Eukaryota</taxon>
        <taxon>Viridiplantae</taxon>
        <taxon>Chlorophyta</taxon>
        <taxon>Mamiellophyceae</taxon>
        <taxon>Mamiellales</taxon>
        <taxon>Bathycoccaceae</taxon>
        <taxon>Bathycoccus</taxon>
    </lineage>
</organism>
<dbReference type="KEGG" id="bpg:Bathy04g03640"/>
<dbReference type="eggNOG" id="ENOG502S7BX">
    <property type="taxonomic scope" value="Eukaryota"/>
</dbReference>
<proteinExistence type="predicted"/>
<dbReference type="Proteomes" id="UP000198341">
    <property type="component" value="Chromosome 4"/>
</dbReference>
<evidence type="ECO:0000313" key="4">
    <source>
        <dbReference type="Proteomes" id="UP000198341"/>
    </source>
</evidence>
<feature type="region of interest" description="Disordered" evidence="1">
    <location>
        <begin position="1"/>
        <end position="50"/>
    </location>
</feature>
<dbReference type="InterPro" id="IPR000999">
    <property type="entry name" value="RNase_III_dom"/>
</dbReference>
<dbReference type="SUPFAM" id="SSF69065">
    <property type="entry name" value="RNase III domain-like"/>
    <property type="match status" value="1"/>
</dbReference>